<dbReference type="EMBL" id="JACYFG010000006">
    <property type="protein sequence ID" value="MBD5778952.1"/>
    <property type="molecule type" value="Genomic_DNA"/>
</dbReference>
<evidence type="ECO:0000313" key="3">
    <source>
        <dbReference type="Proteomes" id="UP000622317"/>
    </source>
</evidence>
<feature type="region of interest" description="Disordered" evidence="1">
    <location>
        <begin position="49"/>
        <end position="68"/>
    </location>
</feature>
<name>A0A927F5Q8_9BACT</name>
<dbReference type="Proteomes" id="UP000622317">
    <property type="component" value="Unassembled WGS sequence"/>
</dbReference>
<organism evidence="2 3">
    <name type="scientific">Pelagicoccus enzymogenes</name>
    <dbReference type="NCBI Taxonomy" id="2773457"/>
    <lineage>
        <taxon>Bacteria</taxon>
        <taxon>Pseudomonadati</taxon>
        <taxon>Verrucomicrobiota</taxon>
        <taxon>Opitutia</taxon>
        <taxon>Puniceicoccales</taxon>
        <taxon>Pelagicoccaceae</taxon>
        <taxon>Pelagicoccus</taxon>
    </lineage>
</organism>
<comment type="caution">
    <text evidence="2">The sequence shown here is derived from an EMBL/GenBank/DDBJ whole genome shotgun (WGS) entry which is preliminary data.</text>
</comment>
<dbReference type="RefSeq" id="WP_191616077.1">
    <property type="nucleotide sequence ID" value="NZ_JACYFG010000006.1"/>
</dbReference>
<evidence type="ECO:0000313" key="2">
    <source>
        <dbReference type="EMBL" id="MBD5778952.1"/>
    </source>
</evidence>
<proteinExistence type="predicted"/>
<feature type="compositionally biased region" description="Basic residues" evidence="1">
    <location>
        <begin position="51"/>
        <end position="68"/>
    </location>
</feature>
<sequence>MSIDELVAVNSLLIERETCLADLSHIESTISDILGTPYPFDAPQVELPSQKKGKRAKALKQPKAKAAPKIRRLKEGETGYRVTLTENGETKTHDLLDFAPFQKLLAKPLPHHRIQSVATLDDTLNVADTLYELT</sequence>
<dbReference type="AlphaFoldDB" id="A0A927F5Q8"/>
<protein>
    <submittedName>
        <fullName evidence="2">Uncharacterized protein</fullName>
    </submittedName>
</protein>
<keyword evidence="3" id="KW-1185">Reference proteome</keyword>
<evidence type="ECO:0000256" key="1">
    <source>
        <dbReference type="SAM" id="MobiDB-lite"/>
    </source>
</evidence>
<accession>A0A927F5Q8</accession>
<gene>
    <name evidence="2" type="ORF">IEN85_05565</name>
</gene>
<reference evidence="2" key="1">
    <citation type="submission" date="2020-09" db="EMBL/GenBank/DDBJ databases">
        <title>Pelagicoccus enzymogenes sp. nov. with an EPS production, isolated from marine sediment.</title>
        <authorList>
            <person name="Feng X."/>
        </authorList>
    </citation>
    <scope>NUCLEOTIDE SEQUENCE</scope>
    <source>
        <strain evidence="2">NFK12</strain>
    </source>
</reference>